<protein>
    <submittedName>
        <fullName evidence="1">Uncharacterized protein</fullName>
    </submittedName>
</protein>
<evidence type="ECO:0000313" key="1">
    <source>
        <dbReference type="EMBL" id="GEL24126.1"/>
    </source>
</evidence>
<keyword evidence="2" id="KW-1185">Reference proteome</keyword>
<comment type="caution">
    <text evidence="1">The sequence shown here is derived from an EMBL/GenBank/DDBJ whole genome shotgun (WGS) entry which is preliminary data.</text>
</comment>
<organism evidence="1 2">
    <name type="scientific">Pseudonocardia sulfidoxydans NBRC 16205</name>
    <dbReference type="NCBI Taxonomy" id="1223511"/>
    <lineage>
        <taxon>Bacteria</taxon>
        <taxon>Bacillati</taxon>
        <taxon>Actinomycetota</taxon>
        <taxon>Actinomycetes</taxon>
        <taxon>Pseudonocardiales</taxon>
        <taxon>Pseudonocardiaceae</taxon>
        <taxon>Pseudonocardia</taxon>
    </lineage>
</organism>
<name>A0A511DH62_9PSEU</name>
<dbReference type="EMBL" id="BJVJ01000029">
    <property type="protein sequence ID" value="GEL24126.1"/>
    <property type="molecule type" value="Genomic_DNA"/>
</dbReference>
<accession>A0A511DH62</accession>
<dbReference type="Proteomes" id="UP000321685">
    <property type="component" value="Unassembled WGS sequence"/>
</dbReference>
<gene>
    <name evidence="1" type="ORF">PSU4_30800</name>
</gene>
<evidence type="ECO:0000313" key="2">
    <source>
        <dbReference type="Proteomes" id="UP000321685"/>
    </source>
</evidence>
<sequence>MASEAEVPVTGPPAPVVRIPATRRPAQRVALLCTSATGSDRPRRTLTAVATDVAAGPDAVGELEAAAFAGRFVAEFLSWDEDDPARRAEVLRPLLRDPSGATLGWSGTGRQRVETVLPGRTLRTPCGGRIVEVTARVRTFRRTGPRPDVTPTVCGSDVSGASCCPPDSSPGWVPAEATWTRVAPPVVRLPDGALRIDLTLTARGSQR</sequence>
<reference evidence="1 2" key="1">
    <citation type="submission" date="2019-07" db="EMBL/GenBank/DDBJ databases">
        <title>Whole genome shotgun sequence of Pseudonocardia sulfidoxydans NBRC 16205.</title>
        <authorList>
            <person name="Hosoyama A."/>
            <person name="Uohara A."/>
            <person name="Ohji S."/>
            <person name="Ichikawa N."/>
        </authorList>
    </citation>
    <scope>NUCLEOTIDE SEQUENCE [LARGE SCALE GENOMIC DNA]</scope>
    <source>
        <strain evidence="1 2">NBRC 16205</strain>
    </source>
</reference>
<dbReference type="AlphaFoldDB" id="A0A511DH62"/>
<proteinExistence type="predicted"/>